<dbReference type="InterPro" id="IPR007855">
    <property type="entry name" value="RDRP"/>
</dbReference>
<protein>
    <recommendedName>
        <fullName evidence="2">RNA-directed RNA polymerase</fullName>
        <ecNumber evidence="2">2.7.7.48</ecNumber>
    </recommendedName>
</protein>
<dbReference type="EMBL" id="BMAW01003025">
    <property type="protein sequence ID" value="GFS81565.1"/>
    <property type="molecule type" value="Genomic_DNA"/>
</dbReference>
<evidence type="ECO:0000256" key="6">
    <source>
        <dbReference type="ARBA" id="ARBA00022884"/>
    </source>
</evidence>
<dbReference type="GO" id="GO:0003723">
    <property type="term" value="F:RNA binding"/>
    <property type="evidence" value="ECO:0007669"/>
    <property type="project" value="UniProtKB-KW"/>
</dbReference>
<reference evidence="11" key="1">
    <citation type="submission" date="2020-08" db="EMBL/GenBank/DDBJ databases">
        <title>Multicomponent nature underlies the extraordinary mechanical properties of spider dragline silk.</title>
        <authorList>
            <person name="Kono N."/>
            <person name="Nakamura H."/>
            <person name="Mori M."/>
            <person name="Yoshida Y."/>
            <person name="Ohtoshi R."/>
            <person name="Malay A.D."/>
            <person name="Moran D.A.P."/>
            <person name="Tomita M."/>
            <person name="Numata K."/>
            <person name="Arakawa K."/>
        </authorList>
    </citation>
    <scope>NUCLEOTIDE SEQUENCE</scope>
</reference>
<comment type="caution">
    <text evidence="11">The sequence shown here is derived from an EMBL/GenBank/DDBJ whole genome shotgun (WGS) entry which is preliminary data.</text>
</comment>
<keyword evidence="4" id="KW-0808">Transferase</keyword>
<comment type="similarity">
    <text evidence="1">Belongs to the RdRP family.</text>
</comment>
<comment type="catalytic activity">
    <reaction evidence="8">
        <text>RNA(n) + a ribonucleoside 5'-triphosphate = RNA(n+1) + diphosphate</text>
        <dbReference type="Rhea" id="RHEA:21248"/>
        <dbReference type="Rhea" id="RHEA-COMP:14527"/>
        <dbReference type="Rhea" id="RHEA-COMP:17342"/>
        <dbReference type="ChEBI" id="CHEBI:33019"/>
        <dbReference type="ChEBI" id="CHEBI:61557"/>
        <dbReference type="ChEBI" id="CHEBI:140395"/>
        <dbReference type="EC" id="2.7.7.48"/>
    </reaction>
</comment>
<evidence type="ECO:0000256" key="5">
    <source>
        <dbReference type="ARBA" id="ARBA00022695"/>
    </source>
</evidence>
<evidence type="ECO:0000259" key="9">
    <source>
        <dbReference type="Pfam" id="PF05183"/>
    </source>
</evidence>
<evidence type="ECO:0000313" key="12">
    <source>
        <dbReference type="Proteomes" id="UP000887013"/>
    </source>
</evidence>
<dbReference type="GO" id="GO:0031380">
    <property type="term" value="C:nuclear RNA-directed RNA polymerase complex"/>
    <property type="evidence" value="ECO:0007669"/>
    <property type="project" value="TreeGrafter"/>
</dbReference>
<feature type="domain" description="RDRP core" evidence="9">
    <location>
        <begin position="387"/>
        <end position="947"/>
    </location>
</feature>
<evidence type="ECO:0000256" key="4">
    <source>
        <dbReference type="ARBA" id="ARBA00022679"/>
    </source>
</evidence>
<keyword evidence="5" id="KW-0548">Nucleotidyltransferase</keyword>
<evidence type="ECO:0000256" key="2">
    <source>
        <dbReference type="ARBA" id="ARBA00012494"/>
    </source>
</evidence>
<dbReference type="InterPro" id="IPR043502">
    <property type="entry name" value="DNA/RNA_pol_sf"/>
</dbReference>
<dbReference type="OrthoDB" id="6513042at2759"/>
<dbReference type="GO" id="GO:0030422">
    <property type="term" value="P:siRNA processing"/>
    <property type="evidence" value="ECO:0007669"/>
    <property type="project" value="TreeGrafter"/>
</dbReference>
<evidence type="ECO:0000256" key="7">
    <source>
        <dbReference type="ARBA" id="ARBA00023158"/>
    </source>
</evidence>
<sequence>MGLKRTNMEELNFRIVYVPTEKYLSDDEAKKKIESCRNFLKECVESCELKNVVINLLKVKKSEEENYPEIEELVFQVQAKFGFSSQGRGRAYCYRVFCKNWKTWFLSSSPPILVFYENNSFINTRRTCDLSITYLQIGFGVLPFNGEFHEYASLSSLGYIDFFHDIRSVVIKYLNKELKFSYNNIRNIFINIDSCEVFFDLCNPPLIFRPQTKRNRYNSYVLNYRTADIDDVDVFGRSNVLRILFLSPSDIEEVIGRIHFRCSEKPIHYVNFKSITKPKPVDRGVNFSHFGCTYLMTAMFKRNFTLLAQASNIDMWLSEVQKLCQKNGDCLEKALVLVLAAIDSGKIVNYWHAIERQFHYYISNKDEINYAHYVVPEKCRLIRRVTLTPTRQLLWAPEIMFGNRVLRNFDSEYALRVSFRDDNNSRLSFVAAYADENVFDYSIRNPMLKGIQIGDRCYEFLAWSNSQIRDHGIWMYAKDQKGNTVLDIRKWMGDFSHIHSVPKYMARMGQCFSQTEDAVSVPLDSNYVRTEDDIKGGIDWTNGKSYCFSDGVGKISSNLAKKVRDALGHDKLCSAFQIRYGGYKGMLVVDPTLKGTDIIFRNSMKKFDSPQNIRLEIARTSAPISLQLNRPFITILNDMGVRHRTFLKLQENMLRTLTDILFDENKAAEFLESKTPNQIFSYKDLSESGIFLTTEPFFRSLLLALHRHHVEKIKSKANIAIDPNEGRNMLGVMDETGLLQYNEVFVQYTKNISYGETTKETVVLQREVLVTKNPCLLPGDVRKFQAVDIPQLHHIVDCIVFPQKGHRPHPNEMAGSDLDGDEYAVLWNDDLIFYRSNESPGHFPSAPEEINYNIKDSDMVDFLVKYIKNDQVGAIANAHLAHADSKGIFSAKCIAIAKKFSVAVDYAKTGVSRHLEPSERPEEFPDFMEKNYKETYNSKKALGKMFRVAHDYESENEDASIVYQDIKVDSDLEYPGWEQYKEDAIKSRNKFNALLKTILRNYGIQHEAEVFSGAFTNLHCRFHERKDRDEIEKVVVRCIKRLSKSMNEEFLEEFKNSFDAKKFDDRILKKASAWYIVTYRDSNAKFLSFPWTVSKFLANIKLRKNGNRPLLFSPIVEKLNEQIKLCESKDLLPYLKESNLWLEYDFTLDPALVQLAFRVLLFWAQDERVIGKDGQQGLMSFNTFLRLFLHVAEITNCVVRKDRSPQIIPQNKPSFSAASLCVEFFRFCLTLRFYNLNDIAEIIPFHVNKYSALSKRAVVAFHQFALLGKFQTLEFDERVEERGIQMKPFRIDSKIFPRIPVEKSVLQKATEALRKYSGVEEVNLREILQIKKIVVSATGTEQSLKALKAILNKKHEYLRKLFTTAALNEGLDQLATVADKINDLAFPQGINSVPATSDQKTAQLEQQIAQLAQIIDSNTKLSSNGQLPKIKSVASNLAILVGNTKFDKILKQYPELINPSQPINVDTSNQVYHHIETKGPPVFLKSCHLAATILKAVKKEFEYLMARGIIRPSKSPWASPLHVVKKSNGEYLPCDDYRRLNSVTLPDRYLVPHIQDCTQNLYG</sequence>
<dbReference type="Gene3D" id="3.10.10.10">
    <property type="entry name" value="HIV Type 1 Reverse Transcriptase, subunit A, domain 1"/>
    <property type="match status" value="1"/>
</dbReference>
<dbReference type="PANTHER" id="PTHR23079">
    <property type="entry name" value="RNA-DEPENDENT RNA POLYMERASE"/>
    <property type="match status" value="1"/>
</dbReference>
<dbReference type="PANTHER" id="PTHR23079:SF55">
    <property type="entry name" value="RNA-DIRECTED RNA POLYMERASE"/>
    <property type="match status" value="1"/>
</dbReference>
<proteinExistence type="inferred from homology"/>
<name>A0A8X6MWP8_NEPPI</name>
<keyword evidence="6" id="KW-0694">RNA-binding</keyword>
<dbReference type="InterPro" id="IPR058752">
    <property type="entry name" value="RDRP_C_head"/>
</dbReference>
<keyword evidence="7" id="KW-0943">RNA-mediated gene silencing</keyword>
<dbReference type="SUPFAM" id="SSF56672">
    <property type="entry name" value="DNA/RNA polymerases"/>
    <property type="match status" value="1"/>
</dbReference>
<keyword evidence="3 11" id="KW-0696">RNA-directed RNA polymerase</keyword>
<gene>
    <name evidence="11" type="primary">RDR1</name>
    <name evidence="11" type="ORF">NPIL_172421</name>
</gene>
<dbReference type="GO" id="GO:0071897">
    <property type="term" value="P:DNA biosynthetic process"/>
    <property type="evidence" value="ECO:0007669"/>
    <property type="project" value="UniProtKB-ARBA"/>
</dbReference>
<evidence type="ECO:0000313" key="11">
    <source>
        <dbReference type="EMBL" id="GFS81565.1"/>
    </source>
</evidence>
<accession>A0A8X6MWP8</accession>
<evidence type="ECO:0000256" key="1">
    <source>
        <dbReference type="ARBA" id="ARBA00005762"/>
    </source>
</evidence>
<dbReference type="Proteomes" id="UP000887013">
    <property type="component" value="Unassembled WGS sequence"/>
</dbReference>
<dbReference type="InterPro" id="IPR057596">
    <property type="entry name" value="RDRP_core"/>
</dbReference>
<evidence type="ECO:0000256" key="3">
    <source>
        <dbReference type="ARBA" id="ARBA00022484"/>
    </source>
</evidence>
<dbReference type="Pfam" id="PF05183">
    <property type="entry name" value="RdRP"/>
    <property type="match status" value="1"/>
</dbReference>
<organism evidence="11 12">
    <name type="scientific">Nephila pilipes</name>
    <name type="common">Giant wood spider</name>
    <name type="synonym">Nephila maculata</name>
    <dbReference type="NCBI Taxonomy" id="299642"/>
    <lineage>
        <taxon>Eukaryota</taxon>
        <taxon>Metazoa</taxon>
        <taxon>Ecdysozoa</taxon>
        <taxon>Arthropoda</taxon>
        <taxon>Chelicerata</taxon>
        <taxon>Arachnida</taxon>
        <taxon>Araneae</taxon>
        <taxon>Araneomorphae</taxon>
        <taxon>Entelegynae</taxon>
        <taxon>Araneoidea</taxon>
        <taxon>Nephilidae</taxon>
        <taxon>Nephila</taxon>
    </lineage>
</organism>
<keyword evidence="12" id="KW-1185">Reference proteome</keyword>
<evidence type="ECO:0000259" key="10">
    <source>
        <dbReference type="Pfam" id="PF26253"/>
    </source>
</evidence>
<dbReference type="GO" id="GO:0003968">
    <property type="term" value="F:RNA-directed RNA polymerase activity"/>
    <property type="evidence" value="ECO:0007669"/>
    <property type="project" value="UniProtKB-KW"/>
</dbReference>
<evidence type="ECO:0000256" key="8">
    <source>
        <dbReference type="ARBA" id="ARBA00048744"/>
    </source>
</evidence>
<feature type="domain" description="RDRP C-terminal head" evidence="10">
    <location>
        <begin position="969"/>
        <end position="1105"/>
    </location>
</feature>
<dbReference type="Pfam" id="PF26253">
    <property type="entry name" value="RdRP_head"/>
    <property type="match status" value="1"/>
</dbReference>
<dbReference type="EC" id="2.7.7.48" evidence="2"/>